<dbReference type="NCBIfam" id="TIGR00046">
    <property type="entry name" value="RsmE family RNA methyltransferase"/>
    <property type="match status" value="1"/>
</dbReference>
<dbReference type="Gene3D" id="2.40.240.20">
    <property type="entry name" value="Hypothetical PUA domain-like, domain 1"/>
    <property type="match status" value="1"/>
</dbReference>
<dbReference type="GO" id="GO:0032259">
    <property type="term" value="P:methylation"/>
    <property type="evidence" value="ECO:0007669"/>
    <property type="project" value="UniProtKB-KW"/>
</dbReference>
<evidence type="ECO:0000313" key="16">
    <source>
        <dbReference type="Proteomes" id="UP001247542"/>
    </source>
</evidence>
<dbReference type="Proteomes" id="UP001247542">
    <property type="component" value="Unassembled WGS sequence"/>
</dbReference>
<dbReference type="SUPFAM" id="SSF75217">
    <property type="entry name" value="alpha/beta knot"/>
    <property type="match status" value="1"/>
</dbReference>
<gene>
    <name evidence="15" type="ORF">QS713_05300</name>
</gene>
<keyword evidence="9 12" id="KW-0949">S-adenosyl-L-methionine</keyword>
<sequence length="245" mass="26372">MTAPVFFSSVLADPGEVVHLDAPEAKHVRVMRIEVGEAVDLVDGRGTRMSGTYLGQDQVRVQTRVEDPVVLPRITLVQALAKGGRDEKAIEMATEVGVHRVVAWQSERAIVRWGKSASKETASSKVGRGLAKWRRTLEAATKQSRRSRIPDLDYAADLNELLAVLKDHRIVVLHEAAELPIEQLDPALLRDPVAIVVGPEGGITDTELDGLTAAGGRACVVGDTVMRSSTAGTVGITLVRHLARA</sequence>
<keyword evidence="7 12" id="KW-0489">Methyltransferase</keyword>
<comment type="function">
    <text evidence="10 12">Specifically methylates the N3 position of the uracil ring of uridine 1498 (m3U1498) in 16S rRNA. Acts on the fully assembled 30S ribosomal subunit.</text>
</comment>
<feature type="domain" description="Ribosomal RNA small subunit methyltransferase E methyltransferase" evidence="13">
    <location>
        <begin position="72"/>
        <end position="238"/>
    </location>
</feature>
<dbReference type="InterPro" id="IPR029028">
    <property type="entry name" value="Alpha/beta_knot_MTases"/>
</dbReference>
<evidence type="ECO:0000256" key="7">
    <source>
        <dbReference type="ARBA" id="ARBA00022603"/>
    </source>
</evidence>
<dbReference type="CDD" id="cd18084">
    <property type="entry name" value="RsmE-like"/>
    <property type="match status" value="1"/>
</dbReference>
<dbReference type="Pfam" id="PF04452">
    <property type="entry name" value="Methyltrans_RNA"/>
    <property type="match status" value="1"/>
</dbReference>
<evidence type="ECO:0000256" key="3">
    <source>
        <dbReference type="ARBA" id="ARBA00012328"/>
    </source>
</evidence>
<dbReference type="InterPro" id="IPR006700">
    <property type="entry name" value="RsmE"/>
</dbReference>
<feature type="domain" description="Ribosomal RNA small subunit methyltransferase E PUA-like" evidence="14">
    <location>
        <begin position="20"/>
        <end position="48"/>
    </location>
</feature>
<evidence type="ECO:0000313" key="15">
    <source>
        <dbReference type="EMBL" id="MDT3767478.1"/>
    </source>
</evidence>
<reference evidence="15 16" key="1">
    <citation type="submission" date="2023-06" db="EMBL/GenBank/DDBJ databases">
        <title>Draft genome sequence of Gleimia hominis type strain CCUG 57540T.</title>
        <authorList>
            <person name="Salva-Serra F."/>
            <person name="Cardew S."/>
            <person name="Jensie Markopoulos S."/>
            <person name="Ohlen M."/>
            <person name="Inganas E."/>
            <person name="Svensson-Stadler L."/>
            <person name="Moore E.R.B."/>
        </authorList>
    </citation>
    <scope>NUCLEOTIDE SEQUENCE [LARGE SCALE GENOMIC DNA]</scope>
    <source>
        <strain evidence="15 16">CCUG 57540</strain>
    </source>
</reference>
<protein>
    <recommendedName>
        <fullName evidence="4 12">Ribosomal RNA small subunit methyltransferase E</fullName>
        <ecNumber evidence="3 12">2.1.1.193</ecNumber>
    </recommendedName>
</protein>
<evidence type="ECO:0000256" key="6">
    <source>
        <dbReference type="ARBA" id="ARBA00022552"/>
    </source>
</evidence>
<keyword evidence="6 12" id="KW-0698">rRNA processing</keyword>
<evidence type="ECO:0000256" key="2">
    <source>
        <dbReference type="ARBA" id="ARBA00005528"/>
    </source>
</evidence>
<evidence type="ECO:0000256" key="9">
    <source>
        <dbReference type="ARBA" id="ARBA00022691"/>
    </source>
</evidence>
<comment type="catalytic activity">
    <reaction evidence="11 12">
        <text>uridine(1498) in 16S rRNA + S-adenosyl-L-methionine = N(3)-methyluridine(1498) in 16S rRNA + S-adenosyl-L-homocysteine + H(+)</text>
        <dbReference type="Rhea" id="RHEA:42920"/>
        <dbReference type="Rhea" id="RHEA-COMP:10283"/>
        <dbReference type="Rhea" id="RHEA-COMP:10284"/>
        <dbReference type="ChEBI" id="CHEBI:15378"/>
        <dbReference type="ChEBI" id="CHEBI:57856"/>
        <dbReference type="ChEBI" id="CHEBI:59789"/>
        <dbReference type="ChEBI" id="CHEBI:65315"/>
        <dbReference type="ChEBI" id="CHEBI:74502"/>
        <dbReference type="EC" id="2.1.1.193"/>
    </reaction>
</comment>
<dbReference type="RefSeq" id="WP_313273073.1">
    <property type="nucleotide sequence ID" value="NZ_JASXSX010000001.1"/>
</dbReference>
<evidence type="ECO:0000256" key="10">
    <source>
        <dbReference type="ARBA" id="ARBA00025699"/>
    </source>
</evidence>
<dbReference type="InterPro" id="IPR046886">
    <property type="entry name" value="RsmE_MTase_dom"/>
</dbReference>
<evidence type="ECO:0000256" key="5">
    <source>
        <dbReference type="ARBA" id="ARBA00022490"/>
    </source>
</evidence>
<keyword evidence="8 12" id="KW-0808">Transferase</keyword>
<dbReference type="SUPFAM" id="SSF88697">
    <property type="entry name" value="PUA domain-like"/>
    <property type="match status" value="1"/>
</dbReference>
<dbReference type="EMBL" id="JASXSX010000001">
    <property type="protein sequence ID" value="MDT3767478.1"/>
    <property type="molecule type" value="Genomic_DNA"/>
</dbReference>
<evidence type="ECO:0000256" key="1">
    <source>
        <dbReference type="ARBA" id="ARBA00004496"/>
    </source>
</evidence>
<accession>A0ABU3IB75</accession>
<keyword evidence="5 12" id="KW-0963">Cytoplasm</keyword>
<dbReference type="NCBIfam" id="NF008693">
    <property type="entry name" value="PRK11713.2-3"/>
    <property type="match status" value="1"/>
</dbReference>
<comment type="caution">
    <text evidence="15">The sequence shown here is derived from an EMBL/GenBank/DDBJ whole genome shotgun (WGS) entry which is preliminary data.</text>
</comment>
<dbReference type="PANTHER" id="PTHR30027">
    <property type="entry name" value="RIBOSOMAL RNA SMALL SUBUNIT METHYLTRANSFERASE E"/>
    <property type="match status" value="1"/>
</dbReference>
<evidence type="ECO:0000256" key="4">
    <source>
        <dbReference type="ARBA" id="ARBA00013673"/>
    </source>
</evidence>
<evidence type="ECO:0000259" key="13">
    <source>
        <dbReference type="Pfam" id="PF04452"/>
    </source>
</evidence>
<dbReference type="InterPro" id="IPR029026">
    <property type="entry name" value="tRNA_m1G_MTases_N"/>
</dbReference>
<comment type="similarity">
    <text evidence="2 12">Belongs to the RNA methyltransferase RsmE family.</text>
</comment>
<dbReference type="InterPro" id="IPR046887">
    <property type="entry name" value="RsmE_PUA-like"/>
</dbReference>
<evidence type="ECO:0000256" key="8">
    <source>
        <dbReference type="ARBA" id="ARBA00022679"/>
    </source>
</evidence>
<dbReference type="InterPro" id="IPR015947">
    <property type="entry name" value="PUA-like_sf"/>
</dbReference>
<dbReference type="Gene3D" id="3.40.1280.10">
    <property type="match status" value="1"/>
</dbReference>
<dbReference type="EC" id="2.1.1.193" evidence="3 12"/>
<comment type="subcellular location">
    <subcellularLocation>
        <location evidence="1 12">Cytoplasm</location>
    </subcellularLocation>
</comment>
<evidence type="ECO:0000256" key="11">
    <source>
        <dbReference type="ARBA" id="ARBA00047944"/>
    </source>
</evidence>
<evidence type="ECO:0000259" key="14">
    <source>
        <dbReference type="Pfam" id="PF20260"/>
    </source>
</evidence>
<dbReference type="Pfam" id="PF20260">
    <property type="entry name" value="PUA_4"/>
    <property type="match status" value="1"/>
</dbReference>
<dbReference type="PANTHER" id="PTHR30027:SF3">
    <property type="entry name" value="16S RRNA (URACIL(1498)-N(3))-METHYLTRANSFERASE"/>
    <property type="match status" value="1"/>
</dbReference>
<organism evidence="15 16">
    <name type="scientific">Gleimia hominis</name>
    <dbReference type="NCBI Taxonomy" id="595468"/>
    <lineage>
        <taxon>Bacteria</taxon>
        <taxon>Bacillati</taxon>
        <taxon>Actinomycetota</taxon>
        <taxon>Actinomycetes</taxon>
        <taxon>Actinomycetales</taxon>
        <taxon>Actinomycetaceae</taxon>
        <taxon>Gleimia</taxon>
    </lineage>
</organism>
<dbReference type="GO" id="GO:0008168">
    <property type="term" value="F:methyltransferase activity"/>
    <property type="evidence" value="ECO:0007669"/>
    <property type="project" value="UniProtKB-KW"/>
</dbReference>
<proteinExistence type="inferred from homology"/>
<keyword evidence="16" id="KW-1185">Reference proteome</keyword>
<evidence type="ECO:0000256" key="12">
    <source>
        <dbReference type="PIRNR" id="PIRNR015601"/>
    </source>
</evidence>
<dbReference type="PIRSF" id="PIRSF015601">
    <property type="entry name" value="MTase_slr0722"/>
    <property type="match status" value="1"/>
</dbReference>
<name>A0ABU3IB75_9ACTO</name>